<name>A0A5K7SCK3_9BACT</name>
<organism evidence="1 2">
    <name type="scientific">Aquipluma nitroreducens</name>
    <dbReference type="NCBI Taxonomy" id="2010828"/>
    <lineage>
        <taxon>Bacteria</taxon>
        <taxon>Pseudomonadati</taxon>
        <taxon>Bacteroidota</taxon>
        <taxon>Bacteroidia</taxon>
        <taxon>Marinilabiliales</taxon>
        <taxon>Prolixibacteraceae</taxon>
        <taxon>Aquipluma</taxon>
    </lineage>
</organism>
<dbReference type="EMBL" id="AP018694">
    <property type="protein sequence ID" value="BBE19199.1"/>
    <property type="molecule type" value="Genomic_DNA"/>
</dbReference>
<dbReference type="Proteomes" id="UP001193389">
    <property type="component" value="Chromosome"/>
</dbReference>
<dbReference type="RefSeq" id="WP_318347467.1">
    <property type="nucleotide sequence ID" value="NZ_AP018694.1"/>
</dbReference>
<gene>
    <name evidence="1" type="ORF">AQPE_3375</name>
</gene>
<evidence type="ECO:0000313" key="1">
    <source>
        <dbReference type="EMBL" id="BBE19199.1"/>
    </source>
</evidence>
<evidence type="ECO:0000313" key="2">
    <source>
        <dbReference type="Proteomes" id="UP001193389"/>
    </source>
</evidence>
<reference evidence="1" key="1">
    <citation type="journal article" date="2020" name="Int. J. Syst. Evol. Microbiol.">
        <title>Aquipluma nitroreducens gen. nov. sp. nov., a novel facultatively anaerobic bacterium isolated from a freshwater lake.</title>
        <authorList>
            <person name="Watanabe M."/>
            <person name="Kojima H."/>
            <person name="Fukui M."/>
        </authorList>
    </citation>
    <scope>NUCLEOTIDE SEQUENCE</scope>
    <source>
        <strain evidence="1">MeG22</strain>
    </source>
</reference>
<proteinExistence type="predicted"/>
<sequence length="51" mass="6376">MKKQQKQVAYYELKFHFTKLSVTEKKENGLQLFMIKENKWERELRQLLLLF</sequence>
<dbReference type="KEGG" id="anf:AQPE_3375"/>
<protein>
    <submittedName>
        <fullName evidence="1">Uncharacterized protein</fullName>
    </submittedName>
</protein>
<accession>A0A5K7SCK3</accession>
<dbReference type="AlphaFoldDB" id="A0A5K7SCK3"/>
<keyword evidence="2" id="KW-1185">Reference proteome</keyword>